<reference evidence="4 5" key="1">
    <citation type="journal article" date="2016" name="Genome Announc.">
        <title>Draft Genome Sequences of Five Rapidly Growing Mycobacterium Species, M. thermoresistibile, M. fortuitum subsp. acetamidolyticum, M. canariasense, M. brisbanense, and M. novocastrense.</title>
        <authorList>
            <person name="Katahira K."/>
            <person name="Ogura Y."/>
            <person name="Gotoh Y."/>
            <person name="Hayashi T."/>
        </authorList>
    </citation>
    <scope>NUCLEOTIDE SEQUENCE [LARGE SCALE GENOMIC DNA]</scope>
    <source>
        <strain evidence="4 5">JCM18114</strain>
    </source>
</reference>
<name>A0ABQ0KP32_MYCNV</name>
<dbReference type="Pfam" id="PF09167">
    <property type="entry name" value="DUF1942"/>
    <property type="match status" value="1"/>
</dbReference>
<dbReference type="Proteomes" id="UP000069773">
    <property type="component" value="Unassembled WGS sequence"/>
</dbReference>
<evidence type="ECO:0000259" key="3">
    <source>
        <dbReference type="Pfam" id="PF09167"/>
    </source>
</evidence>
<evidence type="ECO:0000256" key="2">
    <source>
        <dbReference type="SAM" id="SignalP"/>
    </source>
</evidence>
<dbReference type="Gene3D" id="2.60.40.1240">
    <property type="match status" value="1"/>
</dbReference>
<organism evidence="4 5">
    <name type="scientific">Mycolicibacterium novocastrense</name>
    <name type="common">Mycobacterium novocastrense</name>
    <dbReference type="NCBI Taxonomy" id="59813"/>
    <lineage>
        <taxon>Bacteria</taxon>
        <taxon>Bacillati</taxon>
        <taxon>Actinomycetota</taxon>
        <taxon>Actinomycetes</taxon>
        <taxon>Mycobacteriales</taxon>
        <taxon>Mycobacteriaceae</taxon>
        <taxon>Mycolicibacterium</taxon>
    </lineage>
</organism>
<sequence>MAAAAAMMLLVGTGIPAAFAAAKCPHMFGSQQRVADAGAPVVQEWTAIDLQRGADLLPGYSAVGKLWEAGVSVSAMNGAVTPIIPNFQAVSRSGVRYPALWQVPSPNGIPSTTLADGQTSTGKLYFDVTADDPVALIYTTGTPRPVMMWCCSGPMLDMQMGPGMQMGDCQCKESATPCACCELQAT</sequence>
<evidence type="ECO:0000256" key="1">
    <source>
        <dbReference type="ARBA" id="ARBA00022729"/>
    </source>
</evidence>
<comment type="caution">
    <text evidence="4">The sequence shown here is derived from an EMBL/GenBank/DDBJ whole genome shotgun (WGS) entry which is preliminary data.</text>
</comment>
<accession>A0ABQ0KP32</accession>
<dbReference type="SUPFAM" id="SSF81982">
    <property type="entry name" value="Antigen MPT63/MPB63 (immunoprotective extracellular protein)"/>
    <property type="match status" value="1"/>
</dbReference>
<feature type="chain" id="PRO_5046807637" description="MPT63-like domain-containing protein" evidence="2">
    <location>
        <begin position="21"/>
        <end position="186"/>
    </location>
</feature>
<keyword evidence="5" id="KW-1185">Reference proteome</keyword>
<dbReference type="InterPro" id="IPR015250">
    <property type="entry name" value="MPT63-like"/>
</dbReference>
<keyword evidence="1 2" id="KW-0732">Signal</keyword>
<dbReference type="InterPro" id="IPR029050">
    <property type="entry name" value="Immunoprotect_excell_Ig-like"/>
</dbReference>
<gene>
    <name evidence="4" type="ORF">RMCN_4439</name>
</gene>
<evidence type="ECO:0000313" key="5">
    <source>
        <dbReference type="Proteomes" id="UP000069773"/>
    </source>
</evidence>
<dbReference type="EMBL" id="BCTA01000068">
    <property type="protein sequence ID" value="GAT11306.1"/>
    <property type="molecule type" value="Genomic_DNA"/>
</dbReference>
<evidence type="ECO:0000313" key="4">
    <source>
        <dbReference type="EMBL" id="GAT11306.1"/>
    </source>
</evidence>
<proteinExistence type="predicted"/>
<feature type="signal peptide" evidence="2">
    <location>
        <begin position="1"/>
        <end position="20"/>
    </location>
</feature>
<feature type="domain" description="MPT63-like" evidence="3">
    <location>
        <begin position="26"/>
        <end position="149"/>
    </location>
</feature>
<protein>
    <recommendedName>
        <fullName evidence="3">MPT63-like domain-containing protein</fullName>
    </recommendedName>
</protein>